<name>A0A0P1BQP6_9BASI</name>
<dbReference type="EMBL" id="CCYA01000276">
    <property type="protein sequence ID" value="CEH18648.1"/>
    <property type="molecule type" value="Genomic_DNA"/>
</dbReference>
<sequence>MRLLSQAGRPGRLRSRSMTIHSKDGQGGRHARLAAFKVANRRMAQFVTRRRHQRHDGFARMPIVAFDYVASAQWSQLCKLRMIARRAI</sequence>
<dbReference type="AlphaFoldDB" id="A0A0P1BQP6"/>
<keyword evidence="3" id="KW-1185">Reference proteome</keyword>
<evidence type="ECO:0000313" key="3">
    <source>
        <dbReference type="Proteomes" id="UP000054845"/>
    </source>
</evidence>
<evidence type="ECO:0000256" key="1">
    <source>
        <dbReference type="SAM" id="MobiDB-lite"/>
    </source>
</evidence>
<protein>
    <submittedName>
        <fullName evidence="2">Uncharacterized protein</fullName>
    </submittedName>
</protein>
<reference evidence="2 3" key="1">
    <citation type="submission" date="2014-09" db="EMBL/GenBank/DDBJ databases">
        <authorList>
            <person name="Magalhaes I.L.F."/>
            <person name="Oliveira U."/>
            <person name="Santos F.R."/>
            <person name="Vidigal T.H.D.A."/>
            <person name="Brescovit A.D."/>
            <person name="Santos A.J."/>
        </authorList>
    </citation>
    <scope>NUCLEOTIDE SEQUENCE [LARGE SCALE GENOMIC DNA]</scope>
</reference>
<accession>A0A0P1BQP6</accession>
<organism evidence="2 3">
    <name type="scientific">Ceraceosorus bombacis</name>
    <dbReference type="NCBI Taxonomy" id="401625"/>
    <lineage>
        <taxon>Eukaryota</taxon>
        <taxon>Fungi</taxon>
        <taxon>Dikarya</taxon>
        <taxon>Basidiomycota</taxon>
        <taxon>Ustilaginomycotina</taxon>
        <taxon>Exobasidiomycetes</taxon>
        <taxon>Ceraceosorales</taxon>
        <taxon>Ceraceosoraceae</taxon>
        <taxon>Ceraceosorus</taxon>
    </lineage>
</organism>
<evidence type="ECO:0000313" key="2">
    <source>
        <dbReference type="EMBL" id="CEH18648.1"/>
    </source>
</evidence>
<feature type="region of interest" description="Disordered" evidence="1">
    <location>
        <begin position="1"/>
        <end position="27"/>
    </location>
</feature>
<proteinExistence type="predicted"/>
<dbReference type="Proteomes" id="UP000054845">
    <property type="component" value="Unassembled WGS sequence"/>
</dbReference>